<name>A0A7H9HY73_9SACH</name>
<protein>
    <recommendedName>
        <fullName evidence="4">RRM domain-containing protein</fullName>
    </recommendedName>
</protein>
<dbReference type="InterPro" id="IPR025715">
    <property type="entry name" value="FoP_C"/>
</dbReference>
<keyword evidence="1 2" id="KW-0694">RNA-binding</keyword>
<dbReference type="InterPro" id="IPR035979">
    <property type="entry name" value="RBD_domain_sf"/>
</dbReference>
<proteinExistence type="predicted"/>
<dbReference type="PROSITE" id="PS50102">
    <property type="entry name" value="RRM"/>
    <property type="match status" value="1"/>
</dbReference>
<evidence type="ECO:0000256" key="2">
    <source>
        <dbReference type="PROSITE-ProRule" id="PRU00176"/>
    </source>
</evidence>
<feature type="region of interest" description="Disordered" evidence="3">
    <location>
        <begin position="1"/>
        <end position="63"/>
    </location>
</feature>
<dbReference type="InterPro" id="IPR012677">
    <property type="entry name" value="Nucleotide-bd_a/b_plait_sf"/>
</dbReference>
<evidence type="ECO:0000313" key="6">
    <source>
        <dbReference type="Proteomes" id="UP000510647"/>
    </source>
</evidence>
<gene>
    <name evidence="5" type="ORF">HG537_0H04510</name>
</gene>
<feature type="region of interest" description="Disordered" evidence="3">
    <location>
        <begin position="144"/>
        <end position="191"/>
    </location>
</feature>
<dbReference type="SMART" id="SM01218">
    <property type="entry name" value="FoP_duplication"/>
    <property type="match status" value="1"/>
</dbReference>
<evidence type="ECO:0000259" key="4">
    <source>
        <dbReference type="PROSITE" id="PS50102"/>
    </source>
</evidence>
<dbReference type="Pfam" id="PF13865">
    <property type="entry name" value="FoP_duplication"/>
    <property type="match status" value="1"/>
</dbReference>
<accession>A0A7H9HY73</accession>
<dbReference type="AlphaFoldDB" id="A0A7H9HY73"/>
<feature type="compositionally biased region" description="Basic and acidic residues" evidence="3">
    <location>
        <begin position="45"/>
        <end position="58"/>
    </location>
</feature>
<dbReference type="EMBL" id="CP059274">
    <property type="protein sequence ID" value="QLQ82688.1"/>
    <property type="molecule type" value="Genomic_DNA"/>
</dbReference>
<dbReference type="OrthoDB" id="1099063at2759"/>
<feature type="domain" description="RRM" evidence="4">
    <location>
        <begin position="64"/>
        <end position="138"/>
    </location>
</feature>
<sequence length="191" mass="22394">MSIEQSLSQIIDEEQASTDAKHKVTKYRRRDLRNSLASRIGTIESSHRGSSEERRRESSLPPKRRIKLTNIPLDVSDYTLEDMMKEYGTPIYSNFYDSKDSRTAVFEFQDDQVLEKILEKYNDTDLNGARLCVEIVEINDKRNRRRNRRANQASSRGSHYGVRKERGSQRERVRKPTVEDLDAELEEYMNS</sequence>
<feature type="compositionally biased region" description="Acidic residues" evidence="3">
    <location>
        <begin position="179"/>
        <end position="191"/>
    </location>
</feature>
<dbReference type="Proteomes" id="UP000510647">
    <property type="component" value="Chromosome 8"/>
</dbReference>
<organism evidence="5 6">
    <name type="scientific">Torulaspora globosa</name>
    <dbReference type="NCBI Taxonomy" id="48254"/>
    <lineage>
        <taxon>Eukaryota</taxon>
        <taxon>Fungi</taxon>
        <taxon>Dikarya</taxon>
        <taxon>Ascomycota</taxon>
        <taxon>Saccharomycotina</taxon>
        <taxon>Saccharomycetes</taxon>
        <taxon>Saccharomycetales</taxon>
        <taxon>Saccharomycetaceae</taxon>
        <taxon>Torulaspora</taxon>
    </lineage>
</organism>
<dbReference type="GO" id="GO:0003723">
    <property type="term" value="F:RNA binding"/>
    <property type="evidence" value="ECO:0007669"/>
    <property type="project" value="UniProtKB-UniRule"/>
</dbReference>
<dbReference type="Gene3D" id="3.30.70.330">
    <property type="match status" value="1"/>
</dbReference>
<evidence type="ECO:0000256" key="3">
    <source>
        <dbReference type="SAM" id="MobiDB-lite"/>
    </source>
</evidence>
<keyword evidence="6" id="KW-1185">Reference proteome</keyword>
<evidence type="ECO:0000313" key="5">
    <source>
        <dbReference type="EMBL" id="QLQ82688.1"/>
    </source>
</evidence>
<reference evidence="5 6" key="1">
    <citation type="submission" date="2020-06" db="EMBL/GenBank/DDBJ databases">
        <title>The yeast mating-type switching endonuclease HO is a domesticated member of an unorthodox homing genetic element family.</title>
        <authorList>
            <person name="Coughlan A.Y."/>
            <person name="Lombardi L."/>
            <person name="Braun-Galleani S."/>
            <person name="Martos A.R."/>
            <person name="Galeote V."/>
            <person name="Bigey F."/>
            <person name="Dequin S."/>
            <person name="Byrne K.P."/>
            <person name="Wolfe K.H."/>
        </authorList>
    </citation>
    <scope>NUCLEOTIDE SEQUENCE [LARGE SCALE GENOMIC DNA]</scope>
    <source>
        <strain evidence="5 6">CBS2947</strain>
    </source>
</reference>
<dbReference type="SUPFAM" id="SSF54928">
    <property type="entry name" value="RNA-binding domain, RBD"/>
    <property type="match status" value="1"/>
</dbReference>
<dbReference type="InterPro" id="IPR000504">
    <property type="entry name" value="RRM_dom"/>
</dbReference>
<evidence type="ECO:0000256" key="1">
    <source>
        <dbReference type="ARBA" id="ARBA00022884"/>
    </source>
</evidence>
<feature type="compositionally biased region" description="Basic and acidic residues" evidence="3">
    <location>
        <begin position="162"/>
        <end position="178"/>
    </location>
</feature>